<keyword evidence="8" id="KW-0227">DNA damage</keyword>
<dbReference type="InterPro" id="IPR049126">
    <property type="entry name" value="FAN1-like_TPR"/>
</dbReference>
<dbReference type="AlphaFoldDB" id="A0A9P6Y3X1"/>
<evidence type="ECO:0000256" key="2">
    <source>
        <dbReference type="ARBA" id="ARBA00005533"/>
    </source>
</evidence>
<dbReference type="GO" id="GO:0008409">
    <property type="term" value="F:5'-3' exonuclease activity"/>
    <property type="evidence" value="ECO:0007669"/>
    <property type="project" value="TreeGrafter"/>
</dbReference>
<dbReference type="Pfam" id="PF08774">
    <property type="entry name" value="VRR_NUC"/>
    <property type="match status" value="1"/>
</dbReference>
<comment type="caution">
    <text evidence="11">The sequence shown here is derived from an EMBL/GenBank/DDBJ whole genome shotgun (WGS) entry which is preliminary data.</text>
</comment>
<comment type="function">
    <text evidence="8">Nuclease required for the repair of DNA interstrand cross-links (ICL). Acts as a 5'-3' exonuclease that anchors at a cut end of DNA and cleaves DNA successively at every third nucleotide, allowing to excise an ICL from one strand through flanking incisions.</text>
</comment>
<feature type="region of interest" description="Disordered" evidence="9">
    <location>
        <begin position="26"/>
        <end position="73"/>
    </location>
</feature>
<gene>
    <name evidence="11" type="ORF">G6F51_009447</name>
</gene>
<dbReference type="InterPro" id="IPR014883">
    <property type="entry name" value="VRR_NUC"/>
</dbReference>
<dbReference type="InterPro" id="IPR011856">
    <property type="entry name" value="tRNA_endonuc-like_dom_sf"/>
</dbReference>
<dbReference type="GO" id="GO:0017108">
    <property type="term" value="F:5'-flap endonuclease activity"/>
    <property type="evidence" value="ECO:0007669"/>
    <property type="project" value="TreeGrafter"/>
</dbReference>
<evidence type="ECO:0000256" key="3">
    <source>
        <dbReference type="ARBA" id="ARBA00022722"/>
    </source>
</evidence>
<feature type="domain" description="VRR-NUC" evidence="10">
    <location>
        <begin position="658"/>
        <end position="771"/>
    </location>
</feature>
<dbReference type="GO" id="GO:0070336">
    <property type="term" value="F:flap-structured DNA binding"/>
    <property type="evidence" value="ECO:0007669"/>
    <property type="project" value="TreeGrafter"/>
</dbReference>
<dbReference type="PANTHER" id="PTHR15749:SF4">
    <property type="entry name" value="FANCONI-ASSOCIATED NUCLEASE 1"/>
    <property type="match status" value="1"/>
</dbReference>
<keyword evidence="8" id="KW-0539">Nucleus</keyword>
<dbReference type="PANTHER" id="PTHR15749">
    <property type="entry name" value="FANCONI-ASSOCIATED NUCLEASE 1"/>
    <property type="match status" value="1"/>
</dbReference>
<dbReference type="GO" id="GO:0036297">
    <property type="term" value="P:interstrand cross-link repair"/>
    <property type="evidence" value="ECO:0007669"/>
    <property type="project" value="InterPro"/>
</dbReference>
<evidence type="ECO:0000256" key="7">
    <source>
        <dbReference type="ARBA" id="ARBA00023211"/>
    </source>
</evidence>
<evidence type="ECO:0000256" key="5">
    <source>
        <dbReference type="ARBA" id="ARBA00022801"/>
    </source>
</evidence>
<evidence type="ECO:0000259" key="10">
    <source>
        <dbReference type="SMART" id="SM00990"/>
    </source>
</evidence>
<dbReference type="InterPro" id="IPR049125">
    <property type="entry name" value="FAN1-like_WH"/>
</dbReference>
<comment type="similarity">
    <text evidence="2 8">Belongs to the FAN1 family.</text>
</comment>
<dbReference type="InterPro" id="IPR049132">
    <property type="entry name" value="FAN1-like_euk"/>
</dbReference>
<name>A0A9P6Y3X1_RHIOR</name>
<comment type="catalytic activity">
    <reaction evidence="1 8">
        <text>Hydrolytically removes 5'-nucleotides successively from the 3'-hydroxy termini of 3'-hydroxy-terminated oligonucleotides.</text>
        <dbReference type="EC" id="3.1.4.1"/>
    </reaction>
</comment>
<keyword evidence="4 8" id="KW-0479">Metal-binding</keyword>
<dbReference type="Pfam" id="PF21170">
    <property type="entry name" value="FAN1_TPR"/>
    <property type="match status" value="1"/>
</dbReference>
<keyword evidence="3 8" id="KW-0540">Nuclease</keyword>
<proteinExistence type="inferred from homology"/>
<evidence type="ECO:0000256" key="4">
    <source>
        <dbReference type="ARBA" id="ARBA00022723"/>
    </source>
</evidence>
<dbReference type="Proteomes" id="UP000717996">
    <property type="component" value="Unassembled WGS sequence"/>
</dbReference>
<dbReference type="GO" id="GO:0004528">
    <property type="term" value="F:phosphodiesterase I activity"/>
    <property type="evidence" value="ECO:0007669"/>
    <property type="project" value="UniProtKB-EC"/>
</dbReference>
<sequence>MQTKKRRIESKSQSTLTSFFTVEKQTKKKSVKVESTAAESIKKETVKEGSAQEESTKADSAEKSSVERKSVEEESVNEVIRISVQEPVKLPERDLVEREEEEEEEKEEVAWTNSIYTEEFNRMITTVLEGESYLFDEKELELFHQFSAFEDAPRDLIVRLLMRKHRWIKQNSLHKYPITDIDQTCKILSDSGWIEREMTDIEIALSVLTKQELKNVAKERHIDIQEEKNPRRSDYEKEILNHMSSKHISYGNTHAFIESKAKKLWDTVNQYLGISNYQRRYTFIEQTIIGPCVYVRSHIYTLFQRLQIVYYRATSLYDTNYVSQSILAKVSKRNYPQYVCSRSNSIWSCREDLLRFEEALLVEKQFEETLQNLPGLKRIKTWSRKERTKEETEEVLLSGWSLCETKIGLWDECICSKEKDLGVYYKRRFEAGWIYTRLLDRGTEILAKLREYQMESLILHKLLSQRVYRLGKRGKWYERLALIQMNYLEKNDAKAVRDQKKCALQTCIDALHDTTVHQIFLPSIQERIKRLERQLCIPKREQHDFSYMCLKKPREIIIYGERLSEEVLGKKSIWRTNNGAECSVEQVALEYYSTKGFKGLHAENGIIRMIASLLFWDVIFASIPGVFETPYQTEPLDLRSDAFYESRFDIIKERLNEIENGNYLEMIRSVDEREREKQTMCTGINWNYELQDILEIAECIGPSSLASLCKLLFEEYGQRQSGMPDLCCWNYEKKECLFSEVKGPGDTLSETQKLWIETLTSFGIQVEVCFNDRMLYKS</sequence>
<reference evidence="11" key="1">
    <citation type="journal article" date="2020" name="Microb. Genom.">
        <title>Genetic diversity of clinical and environmental Mucorales isolates obtained from an investigation of mucormycosis cases among solid organ transplant recipients.</title>
        <authorList>
            <person name="Nguyen M.H."/>
            <person name="Kaul D."/>
            <person name="Muto C."/>
            <person name="Cheng S.J."/>
            <person name="Richter R.A."/>
            <person name="Bruno V.M."/>
            <person name="Liu G."/>
            <person name="Beyhan S."/>
            <person name="Sundermann A.J."/>
            <person name="Mounaud S."/>
            <person name="Pasculle A.W."/>
            <person name="Nierman W.C."/>
            <person name="Driscoll E."/>
            <person name="Cumbie R."/>
            <person name="Clancy C.J."/>
            <person name="Dupont C.L."/>
        </authorList>
    </citation>
    <scope>NUCLEOTIDE SEQUENCE</scope>
    <source>
        <strain evidence="11">GL16</strain>
    </source>
</reference>
<keyword evidence="5 8" id="KW-0378">Hydrolase</keyword>
<evidence type="ECO:0000256" key="6">
    <source>
        <dbReference type="ARBA" id="ARBA00022842"/>
    </source>
</evidence>
<evidence type="ECO:0000256" key="8">
    <source>
        <dbReference type="RuleBase" id="RU365033"/>
    </source>
</evidence>
<comment type="subcellular location">
    <subcellularLocation>
        <location evidence="8">Nucleus</location>
    </subcellularLocation>
</comment>
<organism evidence="11 12">
    <name type="scientific">Rhizopus oryzae</name>
    <name type="common">Mucormycosis agent</name>
    <name type="synonym">Rhizopus arrhizus var. delemar</name>
    <dbReference type="NCBI Taxonomy" id="64495"/>
    <lineage>
        <taxon>Eukaryota</taxon>
        <taxon>Fungi</taxon>
        <taxon>Fungi incertae sedis</taxon>
        <taxon>Mucoromycota</taxon>
        <taxon>Mucoromycotina</taxon>
        <taxon>Mucoromycetes</taxon>
        <taxon>Mucorales</taxon>
        <taxon>Mucorineae</taxon>
        <taxon>Rhizopodaceae</taxon>
        <taxon>Rhizopus</taxon>
    </lineage>
</organism>
<accession>A0A9P6Y3X1</accession>
<dbReference type="EMBL" id="JAANIT010001734">
    <property type="protein sequence ID" value="KAG1538951.1"/>
    <property type="molecule type" value="Genomic_DNA"/>
</dbReference>
<evidence type="ECO:0000256" key="1">
    <source>
        <dbReference type="ARBA" id="ARBA00000983"/>
    </source>
</evidence>
<dbReference type="CDD" id="cd22326">
    <property type="entry name" value="FAN1-like"/>
    <property type="match status" value="1"/>
</dbReference>
<dbReference type="GO" id="GO:0005634">
    <property type="term" value="C:nucleus"/>
    <property type="evidence" value="ECO:0007669"/>
    <property type="project" value="UniProtKB-SubCell"/>
</dbReference>
<keyword evidence="8" id="KW-0234">DNA repair</keyword>
<keyword evidence="6 8" id="KW-0460">Magnesium</keyword>
<evidence type="ECO:0000313" key="11">
    <source>
        <dbReference type="EMBL" id="KAG1538951.1"/>
    </source>
</evidence>
<feature type="compositionally biased region" description="Basic and acidic residues" evidence="9">
    <location>
        <begin position="54"/>
        <end position="72"/>
    </location>
</feature>
<evidence type="ECO:0000256" key="9">
    <source>
        <dbReference type="SAM" id="MobiDB-lite"/>
    </source>
</evidence>
<dbReference type="SMART" id="SM00990">
    <property type="entry name" value="VRR_NUC"/>
    <property type="match status" value="1"/>
</dbReference>
<evidence type="ECO:0000313" key="12">
    <source>
        <dbReference type="Proteomes" id="UP000717996"/>
    </source>
</evidence>
<dbReference type="Pfam" id="PF21315">
    <property type="entry name" value="FAN1_HTH"/>
    <property type="match status" value="1"/>
</dbReference>
<comment type="cofactor">
    <cofactor evidence="8">
        <name>Mg(2+)</name>
        <dbReference type="ChEBI" id="CHEBI:18420"/>
    </cofactor>
    <cofactor evidence="8">
        <name>Mn(2+)</name>
        <dbReference type="ChEBI" id="CHEBI:29035"/>
    </cofactor>
</comment>
<dbReference type="OrthoDB" id="76364at2759"/>
<protein>
    <recommendedName>
        <fullName evidence="8">Fanconi-associated nuclease</fullName>
        <ecNumber evidence="8">3.1.4.1</ecNumber>
    </recommendedName>
</protein>
<keyword evidence="7 8" id="KW-0464">Manganese</keyword>
<dbReference type="InterPro" id="IPR033315">
    <property type="entry name" value="Fan1-like"/>
</dbReference>
<dbReference type="EC" id="3.1.4.1" evidence="8"/>
<dbReference type="GO" id="GO:0046872">
    <property type="term" value="F:metal ion binding"/>
    <property type="evidence" value="ECO:0007669"/>
    <property type="project" value="UniProtKB-KW"/>
</dbReference>
<dbReference type="Gene3D" id="3.40.1350.10">
    <property type="match status" value="1"/>
</dbReference>